<comment type="function">
    <text evidence="5">This protein is involved in the repair of mismatches in DNA. It is required for dam-dependent methyl-directed DNA mismatch repair. May act as a 'molecular matchmaker', a protein that promotes the formation of a stable complex between two or more DNA-binding proteins in an ATP-dependent manner without itself being part of a final effector complex.</text>
</comment>
<dbReference type="GO" id="GO:0032300">
    <property type="term" value="C:mismatch repair complex"/>
    <property type="evidence" value="ECO:0007669"/>
    <property type="project" value="InterPro"/>
</dbReference>
<keyword evidence="3 5" id="KW-0227">DNA damage</keyword>
<dbReference type="CDD" id="cd16926">
    <property type="entry name" value="HATPase_MutL-MLH-PMS-like"/>
    <property type="match status" value="1"/>
</dbReference>
<dbReference type="FunFam" id="3.30.565.10:FF:000003">
    <property type="entry name" value="DNA mismatch repair endonuclease MutL"/>
    <property type="match status" value="1"/>
</dbReference>
<dbReference type="InterPro" id="IPR002099">
    <property type="entry name" value="MutL/Mlh/PMS"/>
</dbReference>
<dbReference type="CDD" id="cd03482">
    <property type="entry name" value="MutL_Trans_MutL"/>
    <property type="match status" value="1"/>
</dbReference>
<dbReference type="SUPFAM" id="SSF118116">
    <property type="entry name" value="DNA mismatch repair protein MutL"/>
    <property type="match status" value="1"/>
</dbReference>
<dbReference type="InterPro" id="IPR036890">
    <property type="entry name" value="HATPase_C_sf"/>
</dbReference>
<dbReference type="EMBL" id="JQSG02000006">
    <property type="protein sequence ID" value="OBS08801.1"/>
    <property type="molecule type" value="Genomic_DNA"/>
</dbReference>
<reference evidence="8 9" key="1">
    <citation type="journal article" date="2014" name="Genome Announc.">
        <title>Draft Genome Sequence of the Iron-Oxidizing, Acidophilic, and Halotolerant 'Thiobacillus prosperus' Type Strain DSM 5130.</title>
        <authorList>
            <person name="Ossandon F.J."/>
            <person name="Cardenas J.P."/>
            <person name="Corbett M."/>
            <person name="Quatrini R."/>
            <person name="Holmes D.S."/>
            <person name="Watkin E."/>
        </authorList>
    </citation>
    <scope>NUCLEOTIDE SEQUENCE [LARGE SCALE GENOMIC DNA]</scope>
    <source>
        <strain evidence="8 9">DSM 5130</strain>
    </source>
</reference>
<evidence type="ECO:0000313" key="9">
    <source>
        <dbReference type="Proteomes" id="UP000029273"/>
    </source>
</evidence>
<dbReference type="SMART" id="SM01340">
    <property type="entry name" value="DNA_mis_repair"/>
    <property type="match status" value="1"/>
</dbReference>
<dbReference type="GO" id="GO:0006298">
    <property type="term" value="P:mismatch repair"/>
    <property type="evidence" value="ECO:0007669"/>
    <property type="project" value="UniProtKB-UniRule"/>
</dbReference>
<keyword evidence="9" id="KW-1185">Reference proteome</keyword>
<dbReference type="Gene3D" id="3.30.1370.100">
    <property type="entry name" value="MutL, C-terminal domain, regulatory subdomain"/>
    <property type="match status" value="1"/>
</dbReference>
<dbReference type="SMART" id="SM00853">
    <property type="entry name" value="MutL_C"/>
    <property type="match status" value="1"/>
</dbReference>
<gene>
    <name evidence="5" type="primary">mutL</name>
    <name evidence="8" type="ORF">Thpro_023051</name>
</gene>
<dbReference type="Gene3D" id="3.30.565.10">
    <property type="entry name" value="Histidine kinase-like ATPase, C-terminal domain"/>
    <property type="match status" value="1"/>
</dbReference>
<dbReference type="GO" id="GO:0005524">
    <property type="term" value="F:ATP binding"/>
    <property type="evidence" value="ECO:0007669"/>
    <property type="project" value="InterPro"/>
</dbReference>
<dbReference type="HAMAP" id="MF_00149">
    <property type="entry name" value="DNA_mis_repair"/>
    <property type="match status" value="1"/>
</dbReference>
<evidence type="ECO:0000256" key="4">
    <source>
        <dbReference type="ARBA" id="ARBA00023204"/>
    </source>
</evidence>
<dbReference type="GO" id="GO:0016887">
    <property type="term" value="F:ATP hydrolysis activity"/>
    <property type="evidence" value="ECO:0007669"/>
    <property type="project" value="InterPro"/>
</dbReference>
<dbReference type="InterPro" id="IPR037198">
    <property type="entry name" value="MutL_C_sf"/>
</dbReference>
<comment type="similarity">
    <text evidence="1 5">Belongs to the DNA mismatch repair MutL/HexB family.</text>
</comment>
<dbReference type="Gene3D" id="3.30.230.10">
    <property type="match status" value="1"/>
</dbReference>
<proteinExistence type="inferred from homology"/>
<dbReference type="InterPro" id="IPR042120">
    <property type="entry name" value="MutL_C_dimsub"/>
</dbReference>
<dbReference type="Gene3D" id="3.30.1540.20">
    <property type="entry name" value="MutL, C-terminal domain, dimerisation subdomain"/>
    <property type="match status" value="1"/>
</dbReference>
<protein>
    <recommendedName>
        <fullName evidence="2 5">DNA mismatch repair protein MutL</fullName>
    </recommendedName>
</protein>
<dbReference type="InterPro" id="IPR014762">
    <property type="entry name" value="DNA_mismatch_repair_CS"/>
</dbReference>
<dbReference type="STRING" id="160660.BJI67_05195"/>
<dbReference type="PANTHER" id="PTHR10073">
    <property type="entry name" value="DNA MISMATCH REPAIR PROTEIN MLH, PMS, MUTL"/>
    <property type="match status" value="1"/>
</dbReference>
<feature type="domain" description="DNA mismatch repair protein S5" evidence="7">
    <location>
        <begin position="212"/>
        <end position="330"/>
    </location>
</feature>
<evidence type="ECO:0000256" key="3">
    <source>
        <dbReference type="ARBA" id="ARBA00022763"/>
    </source>
</evidence>
<dbReference type="InterPro" id="IPR020667">
    <property type="entry name" value="DNA_mismatch_repair_MutL"/>
</dbReference>
<dbReference type="Pfam" id="PF13589">
    <property type="entry name" value="HATPase_c_3"/>
    <property type="match status" value="1"/>
</dbReference>
<dbReference type="GO" id="GO:0030983">
    <property type="term" value="F:mismatched DNA binding"/>
    <property type="evidence" value="ECO:0007669"/>
    <property type="project" value="InterPro"/>
</dbReference>
<name>A0A1A6C2K9_9GAMM</name>
<evidence type="ECO:0000259" key="7">
    <source>
        <dbReference type="SMART" id="SM01340"/>
    </source>
</evidence>
<feature type="domain" description="MutL C-terminal dimerisation" evidence="6">
    <location>
        <begin position="418"/>
        <end position="561"/>
    </location>
</feature>
<evidence type="ECO:0000256" key="1">
    <source>
        <dbReference type="ARBA" id="ARBA00006082"/>
    </source>
</evidence>
<evidence type="ECO:0000313" key="8">
    <source>
        <dbReference type="EMBL" id="OBS08801.1"/>
    </source>
</evidence>
<dbReference type="RefSeq" id="WP_038091302.1">
    <property type="nucleotide sequence ID" value="NZ_JQSG02000006.1"/>
</dbReference>
<organism evidence="8 9">
    <name type="scientific">Acidihalobacter prosperus</name>
    <dbReference type="NCBI Taxonomy" id="160660"/>
    <lineage>
        <taxon>Bacteria</taxon>
        <taxon>Pseudomonadati</taxon>
        <taxon>Pseudomonadota</taxon>
        <taxon>Gammaproteobacteria</taxon>
        <taxon>Chromatiales</taxon>
        <taxon>Ectothiorhodospiraceae</taxon>
        <taxon>Acidihalobacter</taxon>
    </lineage>
</organism>
<dbReference type="InterPro" id="IPR020568">
    <property type="entry name" value="Ribosomal_Su5_D2-typ_SF"/>
</dbReference>
<dbReference type="InterPro" id="IPR038973">
    <property type="entry name" value="MutL/Mlh/Pms-like"/>
</dbReference>
<dbReference type="InterPro" id="IPR014721">
    <property type="entry name" value="Ribsml_uS5_D2-typ_fold_subgr"/>
</dbReference>
<dbReference type="Pfam" id="PF08676">
    <property type="entry name" value="MutL_C"/>
    <property type="match status" value="1"/>
</dbReference>
<evidence type="ECO:0000256" key="5">
    <source>
        <dbReference type="HAMAP-Rule" id="MF_00149"/>
    </source>
</evidence>
<sequence length="605" mass="66121">MPIRRLPPQLINQIAAGEVVDRPASVIKELLENSLDAGADRIELDIEQGGQRLMRIRDNGSGIPREELALALSRHATSKIASLDDLEQVRSLGFRGEALPSIASVSRLTITSCTAGEAAGWRLRGDGREQFTTPEPAAHPQGTTVEVRDLFFNVPARRKFLRTERTEYQHIEEVVRRLALSRFDVAVRMNHNGKAQFDLRRADSAEAQGQRVAAVCSEAFLNQSSLMEHEGAGLRLWGWLGAPTFSRAQADQQYFYVNGRMVRDKLVSHAVRLAYQDVLYHGRHPAFVLFLEMDPAGVDVNAHPAKAEVRFRDSRLVHDYLHRTLKEAIAGARAGADAGAGAGVQPPTTVTGLHVQASAGLRPGPGFDLGTPTTTVYRPAGTVPAAGVREQLAAFSRLYAAPNTTERAGGDVPPLGFALAQLGGVYVLAENANGLVLVDMHAAHERITYERLKTAYGIEGVRRQPLLLPATVAVSRREADAAESAGDLLIRLGLEVDRVGPESLRVRAVPALLAGADVTQLLRDVLGDVVEYGDSLRVEAEVNEVLSTMACHGSVRANRRLTLDEMNSLLRDMERTERSDQCNHGRPTWVQMSLGELDRLFLRGR</sequence>
<dbReference type="SUPFAM" id="SSF55874">
    <property type="entry name" value="ATPase domain of HSP90 chaperone/DNA topoisomerase II/histidine kinase"/>
    <property type="match status" value="1"/>
</dbReference>
<dbReference type="NCBIfam" id="TIGR00585">
    <property type="entry name" value="mutl"/>
    <property type="match status" value="1"/>
</dbReference>
<dbReference type="GO" id="GO:0140664">
    <property type="term" value="F:ATP-dependent DNA damage sensor activity"/>
    <property type="evidence" value="ECO:0007669"/>
    <property type="project" value="InterPro"/>
</dbReference>
<dbReference type="InterPro" id="IPR014790">
    <property type="entry name" value="MutL_C"/>
</dbReference>
<dbReference type="Proteomes" id="UP000029273">
    <property type="component" value="Unassembled WGS sequence"/>
</dbReference>
<dbReference type="OrthoDB" id="9763467at2"/>
<dbReference type="Pfam" id="PF01119">
    <property type="entry name" value="DNA_mis_repair"/>
    <property type="match status" value="1"/>
</dbReference>
<evidence type="ECO:0000259" key="6">
    <source>
        <dbReference type="SMART" id="SM00853"/>
    </source>
</evidence>
<comment type="caution">
    <text evidence="8">The sequence shown here is derived from an EMBL/GenBank/DDBJ whole genome shotgun (WGS) entry which is preliminary data.</text>
</comment>
<dbReference type="InterPro" id="IPR042121">
    <property type="entry name" value="MutL_C_regsub"/>
</dbReference>
<dbReference type="AlphaFoldDB" id="A0A1A6C2K9"/>
<evidence type="ECO:0000256" key="2">
    <source>
        <dbReference type="ARBA" id="ARBA00021975"/>
    </source>
</evidence>
<accession>A0A1A6C2K9</accession>
<dbReference type="InterPro" id="IPR013507">
    <property type="entry name" value="DNA_mismatch_S5_2-like"/>
</dbReference>
<dbReference type="PANTHER" id="PTHR10073:SF12">
    <property type="entry name" value="DNA MISMATCH REPAIR PROTEIN MLH1"/>
    <property type="match status" value="1"/>
</dbReference>
<keyword evidence="4 5" id="KW-0234">DNA repair</keyword>
<dbReference type="PROSITE" id="PS00058">
    <property type="entry name" value="DNA_MISMATCH_REPAIR_1"/>
    <property type="match status" value="1"/>
</dbReference>
<dbReference type="SUPFAM" id="SSF54211">
    <property type="entry name" value="Ribosomal protein S5 domain 2-like"/>
    <property type="match status" value="1"/>
</dbReference>